<organism evidence="1 2">
    <name type="scientific">Diplodia seriata</name>
    <dbReference type="NCBI Taxonomy" id="420778"/>
    <lineage>
        <taxon>Eukaryota</taxon>
        <taxon>Fungi</taxon>
        <taxon>Dikarya</taxon>
        <taxon>Ascomycota</taxon>
        <taxon>Pezizomycotina</taxon>
        <taxon>Dothideomycetes</taxon>
        <taxon>Dothideomycetes incertae sedis</taxon>
        <taxon>Botryosphaeriales</taxon>
        <taxon>Botryosphaeriaceae</taxon>
        <taxon>Diplodia</taxon>
    </lineage>
</organism>
<dbReference type="RefSeq" id="XP_066627977.1">
    <property type="nucleotide sequence ID" value="XM_066781694.1"/>
</dbReference>
<proteinExistence type="predicted"/>
<gene>
    <name evidence="1" type="ORF">SLS55_010307</name>
</gene>
<dbReference type="EMBL" id="JAJVCZ030000012">
    <property type="protein sequence ID" value="KAL0253333.1"/>
    <property type="molecule type" value="Genomic_DNA"/>
</dbReference>
<protein>
    <submittedName>
        <fullName evidence="1">Uncharacterized protein</fullName>
    </submittedName>
</protein>
<evidence type="ECO:0000313" key="2">
    <source>
        <dbReference type="Proteomes" id="UP001430584"/>
    </source>
</evidence>
<name>A0ABR3BY60_9PEZI</name>
<dbReference type="GeneID" id="92014392"/>
<accession>A0ABR3BY60</accession>
<evidence type="ECO:0000313" key="1">
    <source>
        <dbReference type="EMBL" id="KAL0253333.1"/>
    </source>
</evidence>
<comment type="caution">
    <text evidence="1">The sequence shown here is derived from an EMBL/GenBank/DDBJ whole genome shotgun (WGS) entry which is preliminary data.</text>
</comment>
<keyword evidence="2" id="KW-1185">Reference proteome</keyword>
<dbReference type="Proteomes" id="UP001430584">
    <property type="component" value="Unassembled WGS sequence"/>
</dbReference>
<reference evidence="1 2" key="1">
    <citation type="submission" date="2024-02" db="EMBL/GenBank/DDBJ databases">
        <title>De novo assembly and annotation of 12 fungi associated with fruit tree decline syndrome in Ontario, Canada.</title>
        <authorList>
            <person name="Sulman M."/>
            <person name="Ellouze W."/>
            <person name="Ilyukhin E."/>
        </authorList>
    </citation>
    <scope>NUCLEOTIDE SEQUENCE [LARGE SCALE GENOMIC DNA]</scope>
    <source>
        <strain evidence="1 2">FDS-637</strain>
    </source>
</reference>
<sequence length="129" mass="14862">MTDLNSFHQRMAALETSLEQNKPHLKQDLEQLKVDFELAYPKGDLLNFLSKPLRDAFQQPPTVSRYDRLGSLKASLCNTWGITHDVLNATFLDYSSTTFFSDMKRVAALLDWNPAVDHLMVERENRMNS</sequence>